<reference evidence="2 3" key="1">
    <citation type="submission" date="2018-10" db="EMBL/GenBank/DDBJ databases">
        <title>Sequencing the genomes of 1000 actinobacteria strains.</title>
        <authorList>
            <person name="Klenk H.-P."/>
        </authorList>
    </citation>
    <scope>NUCLEOTIDE SEQUENCE [LARGE SCALE GENOMIC DNA]</scope>
    <source>
        <strain evidence="2 3">DSM 43911</strain>
    </source>
</reference>
<name>A0A495XLA9_9PSEU</name>
<accession>A0A495XLA9</accession>
<feature type="transmembrane region" description="Helical" evidence="1">
    <location>
        <begin position="32"/>
        <end position="51"/>
    </location>
</feature>
<evidence type="ECO:0000313" key="2">
    <source>
        <dbReference type="EMBL" id="RKT74887.1"/>
    </source>
</evidence>
<feature type="transmembrane region" description="Helical" evidence="1">
    <location>
        <begin position="71"/>
        <end position="91"/>
    </location>
</feature>
<organism evidence="2 3">
    <name type="scientific">Saccharothrix variisporea</name>
    <dbReference type="NCBI Taxonomy" id="543527"/>
    <lineage>
        <taxon>Bacteria</taxon>
        <taxon>Bacillati</taxon>
        <taxon>Actinomycetota</taxon>
        <taxon>Actinomycetes</taxon>
        <taxon>Pseudonocardiales</taxon>
        <taxon>Pseudonocardiaceae</taxon>
        <taxon>Saccharothrix</taxon>
    </lineage>
</organism>
<keyword evidence="3" id="KW-1185">Reference proteome</keyword>
<dbReference type="Proteomes" id="UP000272729">
    <property type="component" value="Unassembled WGS sequence"/>
</dbReference>
<keyword evidence="1" id="KW-0472">Membrane</keyword>
<feature type="transmembrane region" description="Helical" evidence="1">
    <location>
        <begin position="6"/>
        <end position="25"/>
    </location>
</feature>
<comment type="caution">
    <text evidence="2">The sequence shown here is derived from an EMBL/GenBank/DDBJ whole genome shotgun (WGS) entry which is preliminary data.</text>
</comment>
<dbReference type="EMBL" id="RBXR01000001">
    <property type="protein sequence ID" value="RKT74887.1"/>
    <property type="molecule type" value="Genomic_DNA"/>
</dbReference>
<proteinExistence type="predicted"/>
<dbReference type="OrthoDB" id="4954269at2"/>
<dbReference type="AlphaFoldDB" id="A0A495XLA9"/>
<dbReference type="RefSeq" id="WP_121230012.1">
    <property type="nucleotide sequence ID" value="NZ_JBIUBA010000025.1"/>
</dbReference>
<sequence length="122" mass="12250">MSSWSTVAYGAALSAVLAAVVVGLLVRPRLPLVVVTAGVAAGLGPAAWNAILNAVDAPGFFTDAPIAVFPVSWQDTGSGVFATAVAALLLGFGPQRDLVGRKVATAALLTGLAALVVDVYLY</sequence>
<feature type="transmembrane region" description="Helical" evidence="1">
    <location>
        <begin position="103"/>
        <end position="121"/>
    </location>
</feature>
<protein>
    <submittedName>
        <fullName evidence="2">Uncharacterized protein</fullName>
    </submittedName>
</protein>
<gene>
    <name evidence="2" type="ORF">DFJ66_8262</name>
</gene>
<keyword evidence="1" id="KW-1133">Transmembrane helix</keyword>
<keyword evidence="1" id="KW-0812">Transmembrane</keyword>
<evidence type="ECO:0000256" key="1">
    <source>
        <dbReference type="SAM" id="Phobius"/>
    </source>
</evidence>
<evidence type="ECO:0000313" key="3">
    <source>
        <dbReference type="Proteomes" id="UP000272729"/>
    </source>
</evidence>